<protein>
    <recommendedName>
        <fullName evidence="1">Phosphoribulokinase/uridine kinase domain-containing protein</fullName>
    </recommendedName>
</protein>
<dbReference type="InterPro" id="IPR027417">
    <property type="entry name" value="P-loop_NTPase"/>
</dbReference>
<dbReference type="Pfam" id="PF00485">
    <property type="entry name" value="PRK"/>
    <property type="match status" value="1"/>
</dbReference>
<dbReference type="OrthoDB" id="6362633at2759"/>
<dbReference type="Gene3D" id="3.40.50.300">
    <property type="entry name" value="P-loop containing nucleotide triphosphate hydrolases"/>
    <property type="match status" value="2"/>
</dbReference>
<dbReference type="PANTHER" id="PTHR10285">
    <property type="entry name" value="URIDINE KINASE"/>
    <property type="match status" value="1"/>
</dbReference>
<evidence type="ECO:0000259" key="1">
    <source>
        <dbReference type="Pfam" id="PF00485"/>
    </source>
</evidence>
<evidence type="ECO:0000313" key="2">
    <source>
        <dbReference type="EMBL" id="KIM32620.1"/>
    </source>
</evidence>
<dbReference type="GO" id="GO:0005524">
    <property type="term" value="F:ATP binding"/>
    <property type="evidence" value="ECO:0007669"/>
    <property type="project" value="InterPro"/>
</dbReference>
<reference evidence="3" key="2">
    <citation type="submission" date="2015-01" db="EMBL/GenBank/DDBJ databases">
        <title>Evolutionary Origins and Diversification of the Mycorrhizal Mutualists.</title>
        <authorList>
            <consortium name="DOE Joint Genome Institute"/>
            <consortium name="Mycorrhizal Genomics Consortium"/>
            <person name="Kohler A."/>
            <person name="Kuo A."/>
            <person name="Nagy L.G."/>
            <person name="Floudas D."/>
            <person name="Copeland A."/>
            <person name="Barry K.W."/>
            <person name="Cichocki N."/>
            <person name="Veneault-Fourrey C."/>
            <person name="LaButti K."/>
            <person name="Lindquist E.A."/>
            <person name="Lipzen A."/>
            <person name="Lundell T."/>
            <person name="Morin E."/>
            <person name="Murat C."/>
            <person name="Riley R."/>
            <person name="Ohm R."/>
            <person name="Sun H."/>
            <person name="Tunlid A."/>
            <person name="Henrissat B."/>
            <person name="Grigoriev I.V."/>
            <person name="Hibbett D.S."/>
            <person name="Martin F."/>
        </authorList>
    </citation>
    <scope>NUCLEOTIDE SEQUENCE [LARGE SCALE GENOMIC DNA]</scope>
    <source>
        <strain evidence="3">MAFF 305830</strain>
    </source>
</reference>
<evidence type="ECO:0000313" key="3">
    <source>
        <dbReference type="Proteomes" id="UP000054097"/>
    </source>
</evidence>
<dbReference type="STRING" id="933852.A0A0C3B737"/>
<dbReference type="SUPFAM" id="SSF52540">
    <property type="entry name" value="P-loop containing nucleoside triphosphate hydrolases"/>
    <property type="match status" value="1"/>
</dbReference>
<dbReference type="AlphaFoldDB" id="A0A0C3B737"/>
<dbReference type="GO" id="GO:0016301">
    <property type="term" value="F:kinase activity"/>
    <property type="evidence" value="ECO:0007669"/>
    <property type="project" value="InterPro"/>
</dbReference>
<organism evidence="2 3">
    <name type="scientific">Serendipita vermifera MAFF 305830</name>
    <dbReference type="NCBI Taxonomy" id="933852"/>
    <lineage>
        <taxon>Eukaryota</taxon>
        <taxon>Fungi</taxon>
        <taxon>Dikarya</taxon>
        <taxon>Basidiomycota</taxon>
        <taxon>Agaricomycotina</taxon>
        <taxon>Agaricomycetes</taxon>
        <taxon>Sebacinales</taxon>
        <taxon>Serendipitaceae</taxon>
        <taxon>Serendipita</taxon>
    </lineage>
</organism>
<dbReference type="Proteomes" id="UP000054097">
    <property type="component" value="Unassembled WGS sequence"/>
</dbReference>
<dbReference type="EMBL" id="KN824279">
    <property type="protein sequence ID" value="KIM32620.1"/>
    <property type="molecule type" value="Genomic_DNA"/>
</dbReference>
<dbReference type="HOGENOM" id="CLU_067202_1_1_1"/>
<feature type="domain" description="Phosphoribulokinase/uridine kinase" evidence="1">
    <location>
        <begin position="26"/>
        <end position="169"/>
    </location>
</feature>
<name>A0A0C3B737_SERVB</name>
<dbReference type="InterPro" id="IPR006083">
    <property type="entry name" value="PRK/URK"/>
</dbReference>
<sequence>MESTVESLATELLRRVNQGGEQRVLVGICGIPASGKTSLAHAIVAKINELYASPVAIVCGLDGWHLSRSVLATMPDPERAFARRGAHWTFDGQGYVDFVQKLKTIGPQDGVLKGPTFSHSTKDPVADDLIIEPHHRIIVLEGLYVFLSVPPWRTAAELLDERWFVDVDIAEARKRIVARHVRTGVTSSEEAALERAEMNDFPNGEFVMANMLEPTRRITSLDDPAIAI</sequence>
<keyword evidence="3" id="KW-1185">Reference proteome</keyword>
<gene>
    <name evidence="2" type="ORF">M408DRAFT_326401</name>
</gene>
<accession>A0A0C3B737</accession>
<proteinExistence type="predicted"/>
<reference evidence="2 3" key="1">
    <citation type="submission" date="2014-04" db="EMBL/GenBank/DDBJ databases">
        <authorList>
            <consortium name="DOE Joint Genome Institute"/>
            <person name="Kuo A."/>
            <person name="Zuccaro A."/>
            <person name="Kohler A."/>
            <person name="Nagy L.G."/>
            <person name="Floudas D."/>
            <person name="Copeland A."/>
            <person name="Barry K.W."/>
            <person name="Cichocki N."/>
            <person name="Veneault-Fourrey C."/>
            <person name="LaButti K."/>
            <person name="Lindquist E.A."/>
            <person name="Lipzen A."/>
            <person name="Lundell T."/>
            <person name="Morin E."/>
            <person name="Murat C."/>
            <person name="Sun H."/>
            <person name="Tunlid A."/>
            <person name="Henrissat B."/>
            <person name="Grigoriev I.V."/>
            <person name="Hibbett D.S."/>
            <person name="Martin F."/>
            <person name="Nordberg H.P."/>
            <person name="Cantor M.N."/>
            <person name="Hua S.X."/>
        </authorList>
    </citation>
    <scope>NUCLEOTIDE SEQUENCE [LARGE SCALE GENOMIC DNA]</scope>
    <source>
        <strain evidence="2 3">MAFF 305830</strain>
    </source>
</reference>